<name>A0A8E0R1P5_9EURO</name>
<gene>
    <name evidence="2" type="ORF">Aud_001881</name>
</gene>
<sequence>MVSSSRPGSSSEGAAGVSPPGALFEDPERVKLINKIADGLNTLKSELDTIKKFKTSYACLWLADMEKLRFLVDRHLPDDGLYEPFELYDKLCRIETKGRIGQKWQQDNQPDSRAPSAPQTPIKEAPPLFLSSSPPWPGDSTSGPPSSTPQRQGPPLSVQAAGSPDTSRKRPGEPLGTPKAAKKPKIYEDFGDISKERDKACILTKYNKDICQSCHLYPYCLNNEKTKDVERLFQALRDFWSDERVNKWHDAVYGDASKTAKLENFILLSLNAHQLHTRALFALEPVAKDDDGKWLKLRFWWLKKHDHQGGVTFTVPPQLPPDFRPKEYAVGLHNVINDHALVSGEEIMLETHDPETHPLPDTRLLEMQWIMNRVIAIRGSAEPEDLADDESDVDSDGGFDYFARPVLQSRSLPG</sequence>
<proteinExistence type="predicted"/>
<dbReference type="GeneID" id="66989357"/>
<accession>A0A8E0R1P5</accession>
<reference evidence="2" key="2">
    <citation type="submission" date="2021-01" db="EMBL/GenBank/DDBJ databases">
        <title>Pan-genome distribution and transcriptional activeness of fungal secondary metabolism genes in Aspergillus section Fumigati.</title>
        <authorList>
            <person name="Takahashi H."/>
            <person name="Umemura M."/>
            <person name="Ninomiya A."/>
            <person name="Kusuya Y."/>
            <person name="Urayama S."/>
            <person name="Shimizu M."/>
            <person name="Watanabe A."/>
            <person name="Kamei K."/>
            <person name="Yaguchi T."/>
            <person name="Hagiwara D."/>
        </authorList>
    </citation>
    <scope>NUCLEOTIDE SEQUENCE</scope>
    <source>
        <strain evidence="2">IFM 46973</strain>
    </source>
</reference>
<evidence type="ECO:0000313" key="2">
    <source>
        <dbReference type="EMBL" id="GIC94552.1"/>
    </source>
</evidence>
<feature type="region of interest" description="Disordered" evidence="1">
    <location>
        <begin position="1"/>
        <end position="22"/>
    </location>
</feature>
<feature type="region of interest" description="Disordered" evidence="1">
    <location>
        <begin position="100"/>
        <end position="183"/>
    </location>
</feature>
<feature type="compositionally biased region" description="Low complexity" evidence="1">
    <location>
        <begin position="1"/>
        <end position="11"/>
    </location>
</feature>
<feature type="compositionally biased region" description="Low complexity" evidence="1">
    <location>
        <begin position="126"/>
        <end position="155"/>
    </location>
</feature>
<reference evidence="2" key="1">
    <citation type="journal article" date="2015" name="Genome Announc.">
        <title>Draft Genome Sequence of the Pathogenic Filamentous Fungus Aspergillus udagawae Strain IFM 46973T.</title>
        <authorList>
            <person name="Kusuya Y."/>
            <person name="Takahashi-Nakaguchi A."/>
            <person name="Takahashi H."/>
            <person name="Yaguchi T."/>
        </authorList>
    </citation>
    <scope>NUCLEOTIDE SEQUENCE</scope>
    <source>
        <strain evidence="2">IFM 46973</strain>
    </source>
</reference>
<comment type="caution">
    <text evidence="2">The sequence shown here is derived from an EMBL/GenBank/DDBJ whole genome shotgun (WGS) entry which is preliminary data.</text>
</comment>
<organism evidence="2 3">
    <name type="scientific">Aspergillus udagawae</name>
    <dbReference type="NCBI Taxonomy" id="91492"/>
    <lineage>
        <taxon>Eukaryota</taxon>
        <taxon>Fungi</taxon>
        <taxon>Dikarya</taxon>
        <taxon>Ascomycota</taxon>
        <taxon>Pezizomycotina</taxon>
        <taxon>Eurotiomycetes</taxon>
        <taxon>Eurotiomycetidae</taxon>
        <taxon>Eurotiales</taxon>
        <taxon>Aspergillaceae</taxon>
        <taxon>Aspergillus</taxon>
        <taxon>Aspergillus subgen. Fumigati</taxon>
    </lineage>
</organism>
<protein>
    <recommendedName>
        <fullName evidence="4">HNH nuclease domain-containing protein</fullName>
    </recommendedName>
</protein>
<dbReference type="RefSeq" id="XP_043151818.1">
    <property type="nucleotide sequence ID" value="XM_043295883.1"/>
</dbReference>
<evidence type="ECO:0000313" key="3">
    <source>
        <dbReference type="Proteomes" id="UP000036893"/>
    </source>
</evidence>
<evidence type="ECO:0000256" key="1">
    <source>
        <dbReference type="SAM" id="MobiDB-lite"/>
    </source>
</evidence>
<evidence type="ECO:0008006" key="4">
    <source>
        <dbReference type="Google" id="ProtNLM"/>
    </source>
</evidence>
<dbReference type="Proteomes" id="UP000036893">
    <property type="component" value="Unassembled WGS sequence"/>
</dbReference>
<dbReference type="EMBL" id="BBXM02000010">
    <property type="protein sequence ID" value="GIC94552.1"/>
    <property type="molecule type" value="Genomic_DNA"/>
</dbReference>
<dbReference type="AlphaFoldDB" id="A0A8E0R1P5"/>